<keyword evidence="2" id="KW-1185">Reference proteome</keyword>
<evidence type="ECO:0000313" key="2">
    <source>
        <dbReference type="Proteomes" id="UP000190328"/>
    </source>
</evidence>
<evidence type="ECO:0000313" key="1">
    <source>
        <dbReference type="EMBL" id="SJZ83286.1"/>
    </source>
</evidence>
<protein>
    <submittedName>
        <fullName evidence="1">Uncharacterized protein</fullName>
    </submittedName>
</protein>
<name>A0A1T4NW54_9ENTE</name>
<sequence>MKKEIWLSKDYLYENIEWYTSCSTLQSLDDQQRAYLIWDRANSLVEKNETPFDLTDGITNLKRSMNHRLKLIEEIYNFKKIDFPKKPKGYLELLETYNLVRPYLMKILLEIRNLIEHDDSPPPNQKRCKELVDMVWYFLKSTDSLVLNLVSDFEFQVYDKNNDETPYGGTVELEHDTHKIIKIRGWFPSEAITTEKREKFFCLYTDSFHGKAKWNNTEYHQDKLDTDIYIDGIIDTKDFDYHNLIRHLLTLAR</sequence>
<reference evidence="1 2" key="1">
    <citation type="submission" date="2017-02" db="EMBL/GenBank/DDBJ databases">
        <authorList>
            <person name="Peterson S.W."/>
        </authorList>
    </citation>
    <scope>NUCLEOTIDE SEQUENCE [LARGE SCALE GENOMIC DNA]</scope>
    <source>
        <strain evidence="1 2">ATCC BAA-1030</strain>
    </source>
</reference>
<dbReference type="RefSeq" id="WP_078807485.1">
    <property type="nucleotide sequence ID" value="NZ_FUXI01000017.1"/>
</dbReference>
<dbReference type="Proteomes" id="UP000190328">
    <property type="component" value="Unassembled WGS sequence"/>
</dbReference>
<organism evidence="1 2">
    <name type="scientific">Pilibacter termitis</name>
    <dbReference type="NCBI Taxonomy" id="263852"/>
    <lineage>
        <taxon>Bacteria</taxon>
        <taxon>Bacillati</taxon>
        <taxon>Bacillota</taxon>
        <taxon>Bacilli</taxon>
        <taxon>Lactobacillales</taxon>
        <taxon>Enterococcaceae</taxon>
        <taxon>Pilibacter</taxon>
    </lineage>
</organism>
<dbReference type="EMBL" id="FUXI01000017">
    <property type="protein sequence ID" value="SJZ83286.1"/>
    <property type="molecule type" value="Genomic_DNA"/>
</dbReference>
<dbReference type="AlphaFoldDB" id="A0A1T4NW54"/>
<accession>A0A1T4NW54</accession>
<dbReference type="OrthoDB" id="2990971at2"/>
<proteinExistence type="predicted"/>
<gene>
    <name evidence="1" type="ORF">SAMN02745116_01551</name>
</gene>